<sequence>MLFSISASLLSFLPVYHISPQRHICYNEKNTKRSWATLWKFFYIFSAALYLSAGYAVYRRLFIRRRSNKPYDCHGNDPVRAQAHEQGLLWLKAHPGEDVCLSCGGTTLRGHFFSQDSPTTVLLAHGYNSIWKSRLSDAPFYYARGYNLLLIDQRAHGESGGHRIGMGALEKDDLLEWMRWIRERSGKDCRILLDGVSMGGATVLLAAGAHPPENLRAVVSDCAYTNAYAQCAYLAGQEYSHSWAKGLLLPLVNLYCRLLAGYSLTDASPLDAVARAEVPIFFLHGQEDHFVPTAMAEELFHACASGKKELLLVPGARHAAARSHAPALCRDALSRFLDSLGL</sequence>
<dbReference type="Pfam" id="PF12146">
    <property type="entry name" value="Hydrolase_4"/>
    <property type="match status" value="1"/>
</dbReference>
<evidence type="ECO:0000313" key="4">
    <source>
        <dbReference type="EMBL" id="MBC8538060.1"/>
    </source>
</evidence>
<keyword evidence="1" id="KW-0472">Membrane</keyword>
<dbReference type="AlphaFoldDB" id="A0A926DFN6"/>
<dbReference type="SUPFAM" id="SSF53474">
    <property type="entry name" value="alpha/beta-Hydrolases"/>
    <property type="match status" value="1"/>
</dbReference>
<evidence type="ECO:0000313" key="5">
    <source>
        <dbReference type="Proteomes" id="UP000617951"/>
    </source>
</evidence>
<dbReference type="EMBL" id="JACRSS010000001">
    <property type="protein sequence ID" value="MBC8538060.1"/>
    <property type="molecule type" value="Genomic_DNA"/>
</dbReference>
<evidence type="ECO:0000256" key="1">
    <source>
        <dbReference type="SAM" id="Phobius"/>
    </source>
</evidence>
<dbReference type="PANTHER" id="PTHR43358:SF4">
    <property type="entry name" value="ALPHA_BETA HYDROLASE FOLD-1 DOMAIN-CONTAINING PROTEIN"/>
    <property type="match status" value="1"/>
</dbReference>
<dbReference type="GO" id="GO:0016787">
    <property type="term" value="F:hydrolase activity"/>
    <property type="evidence" value="ECO:0007669"/>
    <property type="project" value="UniProtKB-KW"/>
</dbReference>
<reference evidence="4" key="1">
    <citation type="submission" date="2020-08" db="EMBL/GenBank/DDBJ databases">
        <title>Genome public.</title>
        <authorList>
            <person name="Liu C."/>
            <person name="Sun Q."/>
        </authorList>
    </citation>
    <scope>NUCLEOTIDE SEQUENCE</scope>
    <source>
        <strain evidence="4">NSJ-63</strain>
    </source>
</reference>
<dbReference type="InterPro" id="IPR029058">
    <property type="entry name" value="AB_hydrolase_fold"/>
</dbReference>
<proteinExistence type="predicted"/>
<dbReference type="Pfam" id="PF00561">
    <property type="entry name" value="Abhydrolase_1"/>
    <property type="match status" value="1"/>
</dbReference>
<dbReference type="Gene3D" id="3.40.50.1820">
    <property type="entry name" value="alpha/beta hydrolase"/>
    <property type="match status" value="1"/>
</dbReference>
<keyword evidence="1" id="KW-0812">Transmembrane</keyword>
<feature type="domain" description="AB hydrolase-1" evidence="2">
    <location>
        <begin position="120"/>
        <end position="253"/>
    </location>
</feature>
<comment type="caution">
    <text evidence="4">The sequence shown here is derived from an EMBL/GenBank/DDBJ whole genome shotgun (WGS) entry which is preliminary data.</text>
</comment>
<accession>A0A926DFN6</accession>
<feature type="domain" description="Serine aminopeptidase S33" evidence="3">
    <location>
        <begin position="270"/>
        <end position="319"/>
    </location>
</feature>
<keyword evidence="4" id="KW-0378">Hydrolase</keyword>
<gene>
    <name evidence="4" type="ORF">H8693_03830</name>
</gene>
<protein>
    <submittedName>
        <fullName evidence="4">Alpha/beta fold hydrolase</fullName>
    </submittedName>
</protein>
<feature type="transmembrane region" description="Helical" evidence="1">
    <location>
        <begin position="41"/>
        <end position="58"/>
    </location>
</feature>
<dbReference type="InterPro" id="IPR052920">
    <property type="entry name" value="DNA-binding_regulatory"/>
</dbReference>
<dbReference type="PANTHER" id="PTHR43358">
    <property type="entry name" value="ALPHA/BETA-HYDROLASE"/>
    <property type="match status" value="1"/>
</dbReference>
<organism evidence="4 5">
    <name type="scientific">Guopingia tenuis</name>
    <dbReference type="NCBI Taxonomy" id="2763656"/>
    <lineage>
        <taxon>Bacteria</taxon>
        <taxon>Bacillati</taxon>
        <taxon>Bacillota</taxon>
        <taxon>Clostridia</taxon>
        <taxon>Christensenellales</taxon>
        <taxon>Christensenellaceae</taxon>
        <taxon>Guopingia</taxon>
    </lineage>
</organism>
<evidence type="ECO:0000259" key="3">
    <source>
        <dbReference type="Pfam" id="PF12146"/>
    </source>
</evidence>
<dbReference type="InterPro" id="IPR000073">
    <property type="entry name" value="AB_hydrolase_1"/>
</dbReference>
<keyword evidence="1" id="KW-1133">Transmembrane helix</keyword>
<dbReference type="InterPro" id="IPR022742">
    <property type="entry name" value="Hydrolase_4"/>
</dbReference>
<name>A0A926DFN6_9FIRM</name>
<dbReference type="Proteomes" id="UP000617951">
    <property type="component" value="Unassembled WGS sequence"/>
</dbReference>
<evidence type="ECO:0000259" key="2">
    <source>
        <dbReference type="Pfam" id="PF00561"/>
    </source>
</evidence>
<keyword evidence="5" id="KW-1185">Reference proteome</keyword>